<dbReference type="EMBL" id="MHQB01000037">
    <property type="protein sequence ID" value="OGZ93392.1"/>
    <property type="molecule type" value="Genomic_DNA"/>
</dbReference>
<dbReference type="FunFam" id="2.30.30.30:FF:000001">
    <property type="entry name" value="50S ribosomal protein L2"/>
    <property type="match status" value="1"/>
</dbReference>
<comment type="similarity">
    <text evidence="1 5">Belongs to the universal ribosomal protein uL2 family.</text>
</comment>
<dbReference type="InterPro" id="IPR022669">
    <property type="entry name" value="Ribosomal_uL2_C"/>
</dbReference>
<keyword evidence="5" id="KW-0694">RNA-binding</keyword>
<dbReference type="GO" id="GO:0015934">
    <property type="term" value="C:large ribosomal subunit"/>
    <property type="evidence" value="ECO:0007669"/>
    <property type="project" value="InterPro"/>
</dbReference>
<dbReference type="PIRSF" id="PIRSF002158">
    <property type="entry name" value="Ribosomal_L2"/>
    <property type="match status" value="1"/>
</dbReference>
<dbReference type="Pfam" id="PF03947">
    <property type="entry name" value="Ribosomal_L2_C"/>
    <property type="match status" value="1"/>
</dbReference>
<dbReference type="InterPro" id="IPR014726">
    <property type="entry name" value="Ribosomal_uL2_dom3"/>
</dbReference>
<keyword evidence="2 5" id="KW-0689">Ribosomal protein</keyword>
<feature type="region of interest" description="Disordered" evidence="6">
    <location>
        <begin position="222"/>
        <end position="265"/>
    </location>
</feature>
<dbReference type="Pfam" id="PF00181">
    <property type="entry name" value="Ribosomal_L2_N"/>
    <property type="match status" value="1"/>
</dbReference>
<dbReference type="InterPro" id="IPR005880">
    <property type="entry name" value="Ribosomal_uL2_bac/org-type"/>
</dbReference>
<dbReference type="SUPFAM" id="SSF50249">
    <property type="entry name" value="Nucleic acid-binding proteins"/>
    <property type="match status" value="1"/>
</dbReference>
<protein>
    <recommendedName>
        <fullName evidence="4 5">Large ribosomal subunit protein uL2</fullName>
    </recommendedName>
</protein>
<comment type="subunit">
    <text evidence="5">Part of the 50S ribosomal subunit. Forms a bridge to the 30S subunit in the 70S ribosome.</text>
</comment>
<evidence type="ECO:0000256" key="2">
    <source>
        <dbReference type="ARBA" id="ARBA00022980"/>
    </source>
</evidence>
<proteinExistence type="inferred from homology"/>
<dbReference type="InterPro" id="IPR022671">
    <property type="entry name" value="Ribosomal_uL2_CS"/>
</dbReference>
<sequence length="278" mass="30720">MGMKKYNPTSAARRQMEVVDWKATLTRKDPHKALTSGFHRSHGRNAFGRITTRHKGGGAKRLWREIDFYYDKVGIPGRVESLEYDPNRTSFIALLGYQDGEKRYVLAPRGMKVGDTVVTAENASVEIGNRLPLKNIPIGTIVYNIEIESGRGAQMARSAGSGAIIIAQEGGYTNIQLPSKEVRMVRSGNWASIGTLSNPEHSLMTIGKAGRARHMGIRPTVRGTAMNPVDHPHGGGEGRTLTGRRRGPATPWGKPARGVKTRNRRKKSNVFIVSRRRK</sequence>
<dbReference type="GO" id="GO:0019843">
    <property type="term" value="F:rRNA binding"/>
    <property type="evidence" value="ECO:0007669"/>
    <property type="project" value="UniProtKB-UniRule"/>
</dbReference>
<dbReference type="SUPFAM" id="SSF50104">
    <property type="entry name" value="Translation proteins SH3-like domain"/>
    <property type="match status" value="1"/>
</dbReference>
<dbReference type="PANTHER" id="PTHR13691:SF5">
    <property type="entry name" value="LARGE RIBOSOMAL SUBUNIT PROTEIN UL2M"/>
    <property type="match status" value="1"/>
</dbReference>
<dbReference type="InterPro" id="IPR022666">
    <property type="entry name" value="Ribosomal_uL2_RNA-bd_dom"/>
</dbReference>
<dbReference type="Gene3D" id="2.40.50.140">
    <property type="entry name" value="Nucleic acid-binding proteins"/>
    <property type="match status" value="1"/>
</dbReference>
<dbReference type="InterPro" id="IPR008991">
    <property type="entry name" value="Translation_prot_SH3-like_sf"/>
</dbReference>
<dbReference type="AlphaFoldDB" id="A0A1G2K1V7"/>
<name>A0A1G2K1V7_9BACT</name>
<feature type="domain" description="Large ribosomal subunit protein uL2 C-terminal" evidence="7">
    <location>
        <begin position="125"/>
        <end position="255"/>
    </location>
</feature>
<keyword evidence="3 5" id="KW-0687">Ribonucleoprotein</keyword>
<comment type="caution">
    <text evidence="9">The sequence shown here is derived from an EMBL/GenBank/DDBJ whole genome shotgun (WGS) entry which is preliminary data.</text>
</comment>
<evidence type="ECO:0000259" key="8">
    <source>
        <dbReference type="SMART" id="SM01383"/>
    </source>
</evidence>
<comment type="function">
    <text evidence="5">One of the primary rRNA binding proteins. Required for association of the 30S and 50S subunits to form the 70S ribosome, for tRNA binding and peptide bond formation. It has been suggested to have peptidyltransferase activity; this is somewhat controversial. Makes several contacts with the 16S rRNA in the 70S ribosome.</text>
</comment>
<dbReference type="Gene3D" id="4.10.950.10">
    <property type="entry name" value="Ribosomal protein L2, domain 3"/>
    <property type="match status" value="1"/>
</dbReference>
<dbReference type="Gene3D" id="2.30.30.30">
    <property type="match status" value="1"/>
</dbReference>
<dbReference type="InterPro" id="IPR002171">
    <property type="entry name" value="Ribosomal_uL2"/>
</dbReference>
<dbReference type="Proteomes" id="UP000177392">
    <property type="component" value="Unassembled WGS sequence"/>
</dbReference>
<evidence type="ECO:0000313" key="10">
    <source>
        <dbReference type="Proteomes" id="UP000177392"/>
    </source>
</evidence>
<organism evidence="9 10">
    <name type="scientific">Candidatus Sungbacteria bacterium GWC2_49_10</name>
    <dbReference type="NCBI Taxonomy" id="1802263"/>
    <lineage>
        <taxon>Bacteria</taxon>
        <taxon>Candidatus Sungiibacteriota</taxon>
    </lineage>
</organism>
<gene>
    <name evidence="5" type="primary">rplB</name>
    <name evidence="9" type="ORF">A2131_01795</name>
</gene>
<dbReference type="GO" id="GO:0016740">
    <property type="term" value="F:transferase activity"/>
    <property type="evidence" value="ECO:0007669"/>
    <property type="project" value="InterPro"/>
</dbReference>
<dbReference type="SMART" id="SM01383">
    <property type="entry name" value="Ribosomal_L2"/>
    <property type="match status" value="1"/>
</dbReference>
<dbReference type="NCBIfam" id="TIGR01171">
    <property type="entry name" value="rplB_bact"/>
    <property type="match status" value="1"/>
</dbReference>
<dbReference type="FunFam" id="4.10.950.10:FF:000001">
    <property type="entry name" value="50S ribosomal protein L2"/>
    <property type="match status" value="1"/>
</dbReference>
<evidence type="ECO:0000256" key="4">
    <source>
        <dbReference type="ARBA" id="ARBA00035242"/>
    </source>
</evidence>
<accession>A0A1G2K1V7</accession>
<reference evidence="9 10" key="1">
    <citation type="journal article" date="2016" name="Nat. Commun.">
        <title>Thousands of microbial genomes shed light on interconnected biogeochemical processes in an aquifer system.</title>
        <authorList>
            <person name="Anantharaman K."/>
            <person name="Brown C.T."/>
            <person name="Hug L.A."/>
            <person name="Sharon I."/>
            <person name="Castelle C.J."/>
            <person name="Probst A.J."/>
            <person name="Thomas B.C."/>
            <person name="Singh A."/>
            <person name="Wilkins M.J."/>
            <person name="Karaoz U."/>
            <person name="Brodie E.L."/>
            <person name="Williams K.H."/>
            <person name="Hubbard S.S."/>
            <person name="Banfield J.F."/>
        </authorList>
    </citation>
    <scope>NUCLEOTIDE SEQUENCE [LARGE SCALE GENOMIC DNA]</scope>
</reference>
<keyword evidence="5" id="KW-0699">rRNA-binding</keyword>
<dbReference type="InterPro" id="IPR014722">
    <property type="entry name" value="Rib_uL2_dom2"/>
</dbReference>
<dbReference type="GO" id="GO:0006412">
    <property type="term" value="P:translation"/>
    <property type="evidence" value="ECO:0007669"/>
    <property type="project" value="UniProtKB-UniRule"/>
</dbReference>
<evidence type="ECO:0000256" key="3">
    <source>
        <dbReference type="ARBA" id="ARBA00023274"/>
    </source>
</evidence>
<feature type="domain" description="Large ribosomal subunit protein uL2 RNA-binding" evidence="8">
    <location>
        <begin position="43"/>
        <end position="119"/>
    </location>
</feature>
<dbReference type="InterPro" id="IPR012340">
    <property type="entry name" value="NA-bd_OB-fold"/>
</dbReference>
<evidence type="ECO:0000256" key="6">
    <source>
        <dbReference type="SAM" id="MobiDB-lite"/>
    </source>
</evidence>
<dbReference type="HAMAP" id="MF_01320_B">
    <property type="entry name" value="Ribosomal_uL2_B"/>
    <property type="match status" value="1"/>
</dbReference>
<evidence type="ECO:0000259" key="7">
    <source>
        <dbReference type="SMART" id="SM01382"/>
    </source>
</evidence>
<dbReference type="PROSITE" id="PS00467">
    <property type="entry name" value="RIBOSOMAL_L2"/>
    <property type="match status" value="1"/>
</dbReference>
<dbReference type="GO" id="GO:0003735">
    <property type="term" value="F:structural constituent of ribosome"/>
    <property type="evidence" value="ECO:0007669"/>
    <property type="project" value="InterPro"/>
</dbReference>
<evidence type="ECO:0000256" key="5">
    <source>
        <dbReference type="HAMAP-Rule" id="MF_01320"/>
    </source>
</evidence>
<dbReference type="PANTHER" id="PTHR13691">
    <property type="entry name" value="RIBOSOMAL PROTEIN L2"/>
    <property type="match status" value="1"/>
</dbReference>
<evidence type="ECO:0000313" key="9">
    <source>
        <dbReference type="EMBL" id="OGZ93392.1"/>
    </source>
</evidence>
<evidence type="ECO:0000256" key="1">
    <source>
        <dbReference type="ARBA" id="ARBA00005636"/>
    </source>
</evidence>
<dbReference type="SMART" id="SM01382">
    <property type="entry name" value="Ribosomal_L2_C"/>
    <property type="match status" value="1"/>
</dbReference>